<comment type="caution">
    <text evidence="2">The sequence shown here is derived from an EMBL/GenBank/DDBJ whole genome shotgun (WGS) entry which is preliminary data.</text>
</comment>
<keyword evidence="3" id="KW-1185">Reference proteome</keyword>
<name>A0AAN9YX40_9ORTH</name>
<dbReference type="AlphaFoldDB" id="A0AAN9YX40"/>
<gene>
    <name evidence="2" type="ORF">R5R35_004408</name>
</gene>
<protein>
    <recommendedName>
        <fullName evidence="1">SCAN domain-containing protein</fullName>
    </recommendedName>
</protein>
<evidence type="ECO:0000259" key="1">
    <source>
        <dbReference type="Pfam" id="PF23663"/>
    </source>
</evidence>
<sequence length="674" mass="76370">MSFRRQGAPNPKEIVVDASRAILNAVVRQYAFCQDVEEYSGRLFDVDNLPNTYIRIDVAHFLQTYVKLLKDVKITKVKRFFLASIGQLIMCRSVDNAHSIFEALLALTSSEHDDHLMDGEPTLCEVSREKLLRIATGLDKEEENMYNCILERREEEADHLIAEDTGEQQNQWQKWGLEIQNKVFEITEKEKRNEPDRVNSYFFPQIGQKLIRDVALLPMWSNVRTVNFGFGRIPTSSASIESEFGKLKNTVFPKRNIRPDIFIQQHIDYLQGKLKLVNANLDNALEKQGEKEIAIEIEENVPTTQPTSSQNVCPACAGGDLPSGAHLCIICAKAMHTLNECSDPYDCEEGYGMRRICKACANDASSRVIAASREVENWRGLGRSVERNNLYLGAKKAILKDSFERSKHKRLPVIKNANHMNIRDTYINGETISVSNTCAFDSIFQILFVVAVDNKHFREKIGVLSGDIFRIVSKAVDSGITNHLYKMRTEVLLNFFQKKQFGISNSYTLDCAVDSARMYNLLMKEDPTVLEVTTCTNNCRRIKSIPRISMDINDVLQPNFSILIRNKIILSTTGQCATNHCEGVESTDVSRIGTLCAIEVFSSTGELKTVRLKDIPTRVNHPLSSEDKLVFVGLIRYRGQKKLPITRALHTILQMFLEETSGTSTTILEAQHHF</sequence>
<evidence type="ECO:0000313" key="2">
    <source>
        <dbReference type="EMBL" id="KAK7792832.1"/>
    </source>
</evidence>
<organism evidence="2 3">
    <name type="scientific">Gryllus longicercus</name>
    <dbReference type="NCBI Taxonomy" id="2509291"/>
    <lineage>
        <taxon>Eukaryota</taxon>
        <taxon>Metazoa</taxon>
        <taxon>Ecdysozoa</taxon>
        <taxon>Arthropoda</taxon>
        <taxon>Hexapoda</taxon>
        <taxon>Insecta</taxon>
        <taxon>Pterygota</taxon>
        <taxon>Neoptera</taxon>
        <taxon>Polyneoptera</taxon>
        <taxon>Orthoptera</taxon>
        <taxon>Ensifera</taxon>
        <taxon>Gryllidea</taxon>
        <taxon>Grylloidea</taxon>
        <taxon>Gryllidae</taxon>
        <taxon>Gryllinae</taxon>
        <taxon>Gryllus</taxon>
    </lineage>
</organism>
<reference evidence="2 3" key="1">
    <citation type="submission" date="2024-03" db="EMBL/GenBank/DDBJ databases">
        <title>The genome assembly and annotation of the cricket Gryllus longicercus Weissman &amp; Gray.</title>
        <authorList>
            <person name="Szrajer S."/>
            <person name="Gray D."/>
            <person name="Ylla G."/>
        </authorList>
    </citation>
    <scope>NUCLEOTIDE SEQUENCE [LARGE SCALE GENOMIC DNA]</scope>
    <source>
        <strain evidence="2">DAG 2021-001</strain>
        <tissue evidence="2">Whole body minus gut</tissue>
    </source>
</reference>
<dbReference type="Pfam" id="PF23663">
    <property type="entry name" value="Znf_SCAND3"/>
    <property type="match status" value="1"/>
</dbReference>
<dbReference type="EMBL" id="JAZDUA010000420">
    <property type="protein sequence ID" value="KAK7792832.1"/>
    <property type="molecule type" value="Genomic_DNA"/>
</dbReference>
<dbReference type="Proteomes" id="UP001378592">
    <property type="component" value="Unassembled WGS sequence"/>
</dbReference>
<evidence type="ECO:0000313" key="3">
    <source>
        <dbReference type="Proteomes" id="UP001378592"/>
    </source>
</evidence>
<proteinExistence type="predicted"/>
<dbReference type="InterPro" id="IPR057560">
    <property type="entry name" value="Znf_SCAND3"/>
</dbReference>
<feature type="domain" description="SCAN" evidence="1">
    <location>
        <begin position="323"/>
        <end position="363"/>
    </location>
</feature>
<accession>A0AAN9YX40</accession>